<dbReference type="Proteomes" id="UP000009170">
    <property type="component" value="Unassembled WGS sequence"/>
</dbReference>
<reference evidence="2 3" key="2">
    <citation type="journal article" date="2014" name="BMC Genomics">
        <title>An improved genome of the model marine alga Ostreococcus tauri unfolds by assessing Illumina de novo assemblies.</title>
        <authorList>
            <person name="Blanc-Mathieu R."/>
            <person name="Verhelst B."/>
            <person name="Derelle E."/>
            <person name="Rombauts S."/>
            <person name="Bouget F.Y."/>
            <person name="Carre I."/>
            <person name="Chateau A."/>
            <person name="Eyre-Walker A."/>
            <person name="Grimsley N."/>
            <person name="Moreau H."/>
            <person name="Piegu B."/>
            <person name="Rivals E."/>
            <person name="Schackwitz W."/>
            <person name="Van de Peer Y."/>
            <person name="Piganeau G."/>
        </authorList>
    </citation>
    <scope>NUCLEOTIDE SEQUENCE [LARGE SCALE GENOMIC DNA]</scope>
    <source>
        <strain evidence="3">OTTH 0595 / CCAP 157/2 / RCC745</strain>
    </source>
</reference>
<organism evidence="2 3">
    <name type="scientific">Ostreococcus tauri</name>
    <name type="common">Marine green alga</name>
    <dbReference type="NCBI Taxonomy" id="70448"/>
    <lineage>
        <taxon>Eukaryota</taxon>
        <taxon>Viridiplantae</taxon>
        <taxon>Chlorophyta</taxon>
        <taxon>Mamiellophyceae</taxon>
        <taxon>Mamiellales</taxon>
        <taxon>Bathycoccaceae</taxon>
        <taxon>Ostreococcus</taxon>
    </lineage>
</organism>
<dbReference type="RefSeq" id="XP_022841257.1">
    <property type="nucleotide sequence ID" value="XM_022982654.1"/>
</dbReference>
<keyword evidence="3" id="KW-1185">Reference proteome</keyword>
<name>A0A096PBB1_OSTTA</name>
<accession>A0A096PBB1</accession>
<feature type="region of interest" description="Disordered" evidence="1">
    <location>
        <begin position="344"/>
        <end position="380"/>
    </location>
</feature>
<dbReference type="InParanoid" id="A0A096PBB1"/>
<protein>
    <submittedName>
        <fullName evidence="2">Unnamed product</fullName>
    </submittedName>
</protein>
<gene>
    <name evidence="2" type="ORF">OT_ostta19g00580</name>
</gene>
<evidence type="ECO:0000256" key="1">
    <source>
        <dbReference type="SAM" id="MobiDB-lite"/>
    </source>
</evidence>
<dbReference type="GeneID" id="9838491"/>
<feature type="compositionally biased region" description="Gly residues" evidence="1">
    <location>
        <begin position="370"/>
        <end position="380"/>
    </location>
</feature>
<evidence type="ECO:0000313" key="3">
    <source>
        <dbReference type="Proteomes" id="UP000009170"/>
    </source>
</evidence>
<comment type="caution">
    <text evidence="2">The sequence shown here is derived from an EMBL/GenBank/DDBJ whole genome shotgun (WGS) entry which is preliminary data.</text>
</comment>
<dbReference type="EMBL" id="CAID01000019">
    <property type="protein sequence ID" value="CEG01930.1"/>
    <property type="molecule type" value="Genomic_DNA"/>
</dbReference>
<dbReference type="KEGG" id="ota:OT_ostta19g00580"/>
<dbReference type="AlphaFoldDB" id="A0A096PBB1"/>
<evidence type="ECO:0000313" key="2">
    <source>
        <dbReference type="EMBL" id="CEG01930.1"/>
    </source>
</evidence>
<sequence length="380" mass="43353">MEFCKMCDDATVREYGKYFERQWLHTYRLWAKVFRTCGKYGIDTTSTAESYHNFIKSLAREEDNSRWLKQRRMDWLCSFLLDVALNQFVAREHVSNLRLPDYVRSKYLKMLQEYGRQQAGKNVEFKLTDTCLTYCPTERKDIMESTVVTITDKNSADVQVYKVANLHLLRCCALQRLHQLVTCNCTLGMNDELCFAKLHAMSQASEAYTLGALDLNQNVKSEPLDLRAPGNRRMSDEDIEKLGKSTSSSGVNSVATIMRISQQLHDVRANVMNVEKIRDPNAQRKALLHYQAANKLVEEVLLKEKDEDARGENTHVTPTDNSQIGVGIHMFASPTGNLPRIEHEKRSELNDDTLQRGKGALERAKKKRQSGGGGAAKLHK</sequence>
<feature type="compositionally biased region" description="Basic and acidic residues" evidence="1">
    <location>
        <begin position="344"/>
        <end position="363"/>
    </location>
</feature>
<proteinExistence type="predicted"/>
<reference evidence="3" key="1">
    <citation type="journal article" date="2006" name="Proc. Natl. Acad. Sci. U.S.A.">
        <title>Genome analysis of the smallest free-living eukaryote Ostreococcus tauri unveils many unique features.</title>
        <authorList>
            <person name="Derelle E."/>
            <person name="Ferraz C."/>
            <person name="Rombauts S."/>
            <person name="Rouze P."/>
            <person name="Worden A.Z."/>
            <person name="Robbens S."/>
            <person name="Partensky F."/>
            <person name="Degroeve S."/>
            <person name="Echeynie S."/>
            <person name="Cooke R."/>
            <person name="Saeys Y."/>
            <person name="Wuyts J."/>
            <person name="Jabbari K."/>
            <person name="Bowler C."/>
            <person name="Panaud O."/>
            <person name="Piegu B."/>
            <person name="Ball S.G."/>
            <person name="Ral J.-P."/>
            <person name="Bouget F.-Y."/>
            <person name="Piganeau G."/>
            <person name="De Baets B."/>
            <person name="Picard A."/>
            <person name="Delseny M."/>
            <person name="Demaille J."/>
            <person name="Van de Peer Y."/>
            <person name="Moreau H."/>
        </authorList>
    </citation>
    <scope>NUCLEOTIDE SEQUENCE [LARGE SCALE GENOMIC DNA]</scope>
    <source>
        <strain evidence="3">OTTH 0595 / CCAP 157/2 / RCC745</strain>
    </source>
</reference>